<dbReference type="Gene3D" id="2.40.160.20">
    <property type="match status" value="1"/>
</dbReference>
<feature type="signal peptide" evidence="1">
    <location>
        <begin position="1"/>
        <end position="27"/>
    </location>
</feature>
<dbReference type="InterPro" id="IPR005618">
    <property type="entry name" value="OMPW"/>
</dbReference>
<accession>A0A4R1JAN1</accession>
<organism evidence="2 3">
    <name type="scientific">Celerinatantimonas diazotrophica</name>
    <dbReference type="NCBI Taxonomy" id="412034"/>
    <lineage>
        <taxon>Bacteria</taxon>
        <taxon>Pseudomonadati</taxon>
        <taxon>Pseudomonadota</taxon>
        <taxon>Gammaproteobacteria</taxon>
        <taxon>Celerinatantimonadaceae</taxon>
        <taxon>Celerinatantimonas</taxon>
    </lineage>
</organism>
<keyword evidence="1" id="KW-0732">Signal</keyword>
<sequence>MKFNVCPSWMALTVISASLLAVSTANAATFKPKSAGDILIRARVVDVVPEENITGSIPGSADLNNDVIPELDFSYFFTDHIAAELIAGTSKHDLKWTGNTDLGSVRLLPPTLTLQYHFMPKQRFSPYVGAGINYTHFYAEDTGSANSSIDYKDKFGYALQAGFDYAIAGNWSFNVDVKKIFLRTDVHTTVGSTHVTASGHINPWLLGVGVGYRF</sequence>
<dbReference type="OrthoDB" id="9807574at2"/>
<comment type="caution">
    <text evidence="2">The sequence shown here is derived from an EMBL/GenBank/DDBJ whole genome shotgun (WGS) entry which is preliminary data.</text>
</comment>
<keyword evidence="3" id="KW-1185">Reference proteome</keyword>
<protein>
    <submittedName>
        <fullName evidence="2">Outer membrane protein</fullName>
    </submittedName>
</protein>
<gene>
    <name evidence="2" type="ORF">EV690_2637</name>
</gene>
<dbReference type="AlphaFoldDB" id="A0A4R1JAN1"/>
<evidence type="ECO:0000313" key="3">
    <source>
        <dbReference type="Proteomes" id="UP000295565"/>
    </source>
</evidence>
<dbReference type="GO" id="GO:0019867">
    <property type="term" value="C:outer membrane"/>
    <property type="evidence" value="ECO:0007669"/>
    <property type="project" value="InterPro"/>
</dbReference>
<feature type="chain" id="PRO_5021005567" evidence="1">
    <location>
        <begin position="28"/>
        <end position="214"/>
    </location>
</feature>
<dbReference type="Pfam" id="PF03922">
    <property type="entry name" value="OmpW"/>
    <property type="match status" value="1"/>
</dbReference>
<dbReference type="RefSeq" id="WP_131913405.1">
    <property type="nucleotide sequence ID" value="NZ_OU594967.1"/>
</dbReference>
<dbReference type="Proteomes" id="UP000295565">
    <property type="component" value="Unassembled WGS sequence"/>
</dbReference>
<dbReference type="PANTHER" id="PTHR36920">
    <property type="match status" value="1"/>
</dbReference>
<evidence type="ECO:0000313" key="2">
    <source>
        <dbReference type="EMBL" id="TCK47600.1"/>
    </source>
</evidence>
<proteinExistence type="predicted"/>
<evidence type="ECO:0000256" key="1">
    <source>
        <dbReference type="SAM" id="SignalP"/>
    </source>
</evidence>
<dbReference type="SUPFAM" id="SSF56925">
    <property type="entry name" value="OMPA-like"/>
    <property type="match status" value="1"/>
</dbReference>
<dbReference type="PANTHER" id="PTHR36920:SF1">
    <property type="entry name" value="OUTER MEMBRANE PROTEIN W"/>
    <property type="match status" value="1"/>
</dbReference>
<dbReference type="EMBL" id="SMGD01000014">
    <property type="protein sequence ID" value="TCK47600.1"/>
    <property type="molecule type" value="Genomic_DNA"/>
</dbReference>
<dbReference type="GO" id="GO:0055085">
    <property type="term" value="P:transmembrane transport"/>
    <property type="evidence" value="ECO:0007669"/>
    <property type="project" value="TreeGrafter"/>
</dbReference>
<name>A0A4R1JAN1_9GAMM</name>
<dbReference type="InterPro" id="IPR011250">
    <property type="entry name" value="OMP/PagP_B-barrel"/>
</dbReference>
<reference evidence="2 3" key="1">
    <citation type="submission" date="2019-03" db="EMBL/GenBank/DDBJ databases">
        <title>Genomic Encyclopedia of Type Strains, Phase IV (KMG-IV): sequencing the most valuable type-strain genomes for metagenomic binning, comparative biology and taxonomic classification.</title>
        <authorList>
            <person name="Goeker M."/>
        </authorList>
    </citation>
    <scope>NUCLEOTIDE SEQUENCE [LARGE SCALE GENOMIC DNA]</scope>
    <source>
        <strain evidence="2 3">DSM 18577</strain>
    </source>
</reference>